<sequence>MQKDDLDEHLASREFIMLVPAQAQDSIMVMPEVKAAVRENKRSLLSSRKIAISLGDCTIDEEDKLRWRDRIWVLDYEPLRTGVI</sequence>
<dbReference type="EMBL" id="GL532001">
    <property type="protein sequence ID" value="EFQ96359.1"/>
    <property type="molecule type" value="Genomic_DNA"/>
</dbReference>
<dbReference type="KEGG" id="pte:PTT_01578"/>
<accession>E3RD40</accession>
<evidence type="ECO:0000313" key="2">
    <source>
        <dbReference type="Proteomes" id="UP000001067"/>
    </source>
</evidence>
<reference evidence="1 2" key="1">
    <citation type="journal article" date="2010" name="Genome Biol.">
        <title>A first genome assembly of the barley fungal pathogen Pyrenophora teres f. teres.</title>
        <authorList>
            <person name="Ellwood S.R."/>
            <person name="Liu Z."/>
            <person name="Syme R.A."/>
            <person name="Lai Z."/>
            <person name="Hane J.K."/>
            <person name="Keiper F."/>
            <person name="Moffat C.S."/>
            <person name="Oliver R.P."/>
            <person name="Friesen T.L."/>
        </authorList>
    </citation>
    <scope>NUCLEOTIDE SEQUENCE [LARGE SCALE GENOMIC DNA]</scope>
    <source>
        <strain evidence="1 2">0-1</strain>
    </source>
</reference>
<protein>
    <submittedName>
        <fullName evidence="1">Uncharacterized protein</fullName>
    </submittedName>
</protein>
<dbReference type="AlphaFoldDB" id="E3RD40"/>
<evidence type="ECO:0000313" key="1">
    <source>
        <dbReference type="EMBL" id="EFQ96359.1"/>
    </source>
</evidence>
<dbReference type="OrthoDB" id="5152741at2759"/>
<keyword evidence="2" id="KW-1185">Reference proteome</keyword>
<gene>
    <name evidence="1" type="ORF">PTT_01578</name>
</gene>
<dbReference type="HOGENOM" id="CLU_193381_0_0_1"/>
<proteinExistence type="predicted"/>
<name>E3RD40_PYRTT</name>
<dbReference type="Proteomes" id="UP000001067">
    <property type="component" value="Unassembled WGS sequence"/>
</dbReference>
<organism evidence="2">
    <name type="scientific">Pyrenophora teres f. teres (strain 0-1)</name>
    <name type="common">Barley net blotch fungus</name>
    <name type="synonym">Drechslera teres f. teres</name>
    <dbReference type="NCBI Taxonomy" id="861557"/>
    <lineage>
        <taxon>Eukaryota</taxon>
        <taxon>Fungi</taxon>
        <taxon>Dikarya</taxon>
        <taxon>Ascomycota</taxon>
        <taxon>Pezizomycotina</taxon>
        <taxon>Dothideomycetes</taxon>
        <taxon>Pleosporomycetidae</taxon>
        <taxon>Pleosporales</taxon>
        <taxon>Pleosporineae</taxon>
        <taxon>Pleosporaceae</taxon>
        <taxon>Pyrenophora</taxon>
    </lineage>
</organism>